<gene>
    <name evidence="2" type="ORF">FHR32_000647</name>
</gene>
<proteinExistence type="predicted"/>
<evidence type="ECO:0000313" key="3">
    <source>
        <dbReference type="Proteomes" id="UP000534286"/>
    </source>
</evidence>
<comment type="caution">
    <text evidence="2">The sequence shown here is derived from an EMBL/GenBank/DDBJ whole genome shotgun (WGS) entry which is preliminary data.</text>
</comment>
<protein>
    <submittedName>
        <fullName evidence="2">Uncharacterized protein</fullName>
    </submittedName>
</protein>
<accession>A0A7W7W6J9</accession>
<sequence>MRGPTARPRPGPAEADWEEPVSRTGDQPPGLAVTGSGTRDEAVACVNDHWSASDGDGPRVWIVGLDLAYHEDPEYWAHTIYHGAGSSWWRLDGPSGPLPPP</sequence>
<dbReference type="RefSeq" id="WP_184752823.1">
    <property type="nucleotide sequence ID" value="NZ_JACHJU010000001.1"/>
</dbReference>
<dbReference type="EMBL" id="JACHJU010000001">
    <property type="protein sequence ID" value="MBB4936342.1"/>
    <property type="molecule type" value="Genomic_DNA"/>
</dbReference>
<keyword evidence="3" id="KW-1185">Reference proteome</keyword>
<name>A0A7W7W6J9_9ACTN</name>
<feature type="region of interest" description="Disordered" evidence="1">
    <location>
        <begin position="1"/>
        <end position="38"/>
    </location>
</feature>
<dbReference type="AlphaFoldDB" id="A0A7W7W6J9"/>
<dbReference type="Proteomes" id="UP000534286">
    <property type="component" value="Unassembled WGS sequence"/>
</dbReference>
<evidence type="ECO:0000313" key="2">
    <source>
        <dbReference type="EMBL" id="MBB4936342.1"/>
    </source>
</evidence>
<organism evidence="2 3">
    <name type="scientific">Streptosporangium album</name>
    <dbReference type="NCBI Taxonomy" id="47479"/>
    <lineage>
        <taxon>Bacteria</taxon>
        <taxon>Bacillati</taxon>
        <taxon>Actinomycetota</taxon>
        <taxon>Actinomycetes</taxon>
        <taxon>Streptosporangiales</taxon>
        <taxon>Streptosporangiaceae</taxon>
        <taxon>Streptosporangium</taxon>
    </lineage>
</organism>
<evidence type="ECO:0000256" key="1">
    <source>
        <dbReference type="SAM" id="MobiDB-lite"/>
    </source>
</evidence>
<reference evidence="2 3" key="1">
    <citation type="submission" date="2020-08" db="EMBL/GenBank/DDBJ databases">
        <title>Sequencing the genomes of 1000 actinobacteria strains.</title>
        <authorList>
            <person name="Klenk H.-P."/>
        </authorList>
    </citation>
    <scope>NUCLEOTIDE SEQUENCE [LARGE SCALE GENOMIC DNA]</scope>
    <source>
        <strain evidence="2 3">DSM 43023</strain>
    </source>
</reference>